<dbReference type="Proteomes" id="UP000663722">
    <property type="component" value="Chromosome"/>
</dbReference>
<gene>
    <name evidence="3" type="ORF">dnm_044930</name>
</gene>
<dbReference type="InterPro" id="IPR050267">
    <property type="entry name" value="Anti-sigma-factor_SerPK"/>
</dbReference>
<accession>A0A975BMU3</accession>
<dbReference type="InterPro" id="IPR036890">
    <property type="entry name" value="HATPase_C_sf"/>
</dbReference>
<dbReference type="GO" id="GO:0004674">
    <property type="term" value="F:protein serine/threonine kinase activity"/>
    <property type="evidence" value="ECO:0007669"/>
    <property type="project" value="UniProtKB-KW"/>
</dbReference>
<dbReference type="InterPro" id="IPR003594">
    <property type="entry name" value="HATPase_dom"/>
</dbReference>
<organism evidence="3 4">
    <name type="scientific">Desulfonema magnum</name>
    <dbReference type="NCBI Taxonomy" id="45655"/>
    <lineage>
        <taxon>Bacteria</taxon>
        <taxon>Pseudomonadati</taxon>
        <taxon>Thermodesulfobacteriota</taxon>
        <taxon>Desulfobacteria</taxon>
        <taxon>Desulfobacterales</taxon>
        <taxon>Desulfococcaceae</taxon>
        <taxon>Desulfonema</taxon>
    </lineage>
</organism>
<evidence type="ECO:0000313" key="4">
    <source>
        <dbReference type="Proteomes" id="UP000663722"/>
    </source>
</evidence>
<reference evidence="3" key="1">
    <citation type="journal article" date="2021" name="Microb. Physiol.">
        <title>Proteogenomic Insights into the Physiology of Marine, Sulfate-Reducing, Filamentous Desulfonema limicola and Desulfonema magnum.</title>
        <authorList>
            <person name="Schnaars V."/>
            <person name="Wohlbrand L."/>
            <person name="Scheve S."/>
            <person name="Hinrichs C."/>
            <person name="Reinhardt R."/>
            <person name="Rabus R."/>
        </authorList>
    </citation>
    <scope>NUCLEOTIDE SEQUENCE</scope>
    <source>
        <strain evidence="3">4be13</strain>
    </source>
</reference>
<evidence type="ECO:0000313" key="3">
    <source>
        <dbReference type="EMBL" id="QTA88447.1"/>
    </source>
</evidence>
<dbReference type="SUPFAM" id="SSF55874">
    <property type="entry name" value="ATPase domain of HSP90 chaperone/DNA topoisomerase II/histidine kinase"/>
    <property type="match status" value="1"/>
</dbReference>
<dbReference type="KEGG" id="dmm:dnm_044930"/>
<dbReference type="CDD" id="cd16936">
    <property type="entry name" value="HATPase_RsbW-like"/>
    <property type="match status" value="1"/>
</dbReference>
<evidence type="ECO:0000259" key="2">
    <source>
        <dbReference type="Pfam" id="PF13581"/>
    </source>
</evidence>
<proteinExistence type="predicted"/>
<keyword evidence="3" id="KW-0418">Kinase</keyword>
<dbReference type="Gene3D" id="3.30.565.10">
    <property type="entry name" value="Histidine kinase-like ATPase, C-terminal domain"/>
    <property type="match status" value="1"/>
</dbReference>
<keyword evidence="3" id="KW-0808">Transferase</keyword>
<keyword evidence="1" id="KW-0723">Serine/threonine-protein kinase</keyword>
<dbReference type="PANTHER" id="PTHR35526">
    <property type="entry name" value="ANTI-SIGMA-F FACTOR RSBW-RELATED"/>
    <property type="match status" value="1"/>
</dbReference>
<dbReference type="AlphaFoldDB" id="A0A975BMU3"/>
<dbReference type="RefSeq" id="WP_207683211.1">
    <property type="nucleotide sequence ID" value="NZ_CP061800.1"/>
</dbReference>
<name>A0A975BMU3_9BACT</name>
<dbReference type="Pfam" id="PF13581">
    <property type="entry name" value="HATPase_c_2"/>
    <property type="match status" value="1"/>
</dbReference>
<keyword evidence="4" id="KW-1185">Reference proteome</keyword>
<dbReference type="EMBL" id="CP061800">
    <property type="protein sequence ID" value="QTA88447.1"/>
    <property type="molecule type" value="Genomic_DNA"/>
</dbReference>
<protein>
    <submittedName>
        <fullName evidence="3">Histidine kinase domain-containing protein</fullName>
    </submittedName>
</protein>
<feature type="domain" description="Histidine kinase/HSP90-like ATPase" evidence="2">
    <location>
        <begin position="9"/>
        <end position="135"/>
    </location>
</feature>
<dbReference type="PANTHER" id="PTHR35526:SF6">
    <property type="entry name" value="SLR1861 PROTEIN"/>
    <property type="match status" value="1"/>
</dbReference>
<sequence length="138" mass="15681">MNFLSQITLPATLDNLSEFIESVKSCAKKQGFSQKRISEIELSLEEVLVNIFDYAYKKNETGDVKVSYGPDDDNHFVIQIEDAGMPFDMLSLDKPDLTADVSEREIGGIGVFLVRELMDDVQYRRENAKNILTLKVRN</sequence>
<evidence type="ECO:0000256" key="1">
    <source>
        <dbReference type="ARBA" id="ARBA00022527"/>
    </source>
</evidence>